<feature type="region of interest" description="Disordered" evidence="2">
    <location>
        <begin position="95"/>
        <end position="116"/>
    </location>
</feature>
<feature type="compositionally biased region" description="Low complexity" evidence="2">
    <location>
        <begin position="602"/>
        <end position="613"/>
    </location>
</feature>
<proteinExistence type="predicted"/>
<feature type="compositionally biased region" description="Basic and acidic residues" evidence="2">
    <location>
        <begin position="638"/>
        <end position="648"/>
    </location>
</feature>
<evidence type="ECO:0000313" key="3">
    <source>
        <dbReference type="EMBL" id="KAL3753864.1"/>
    </source>
</evidence>
<sequence>MSWIRTAVNKAVEVGGRNNLTRTVRGYADSVVHQAGTAVAEGARLLQDRIGGRGLQSFEQAAKRLEEMSVSCRGLERILLLRRWVVALKETERERESVGLSGNDHQGTENSSDESMDLPRRQTLVYHHDPDLGGEPLNFRYVFLHSQALEGIIMSMILEAPTQEEVSLLLEIFGLCLTGGVEVHKEVLSSIQNLANAFSGYLEEVLVKREELLQYAQVAISGLKLNADVIRIDSKTFSLQEKLNKMCSLQQPLNKDHDKLSEETIVVTKEDLEEVRLQIQLFSMMESLLLRKKSLRNGDTPHLHVEKVDKLKVLSESLANSSSKAEKRISDHRSHKEEAVNFRVAKTTEMSQLEKELEVEIKELEKQKETLEEELIKVNGSLTGVRLHLKNAREEREQFDEASNQILVHLKSKEDELSRSVFSYRMEADVVNMWIGFLENTWTLQTSYIEDKEKQVNGELERYGDYLVNLVIQLLSAYKEGLGVSLASIKETVEYLRQSPRSEKSPSMNEQNPKENKSKRRYEEEYLDLESKFLMTLSTVEAIKKQFYIQPEDTFRKDHEKVEKLFAALEKIKSEFDSIQRPGLEIETPTQKSQNPLTNGYSISSSSVSGKASKNFREDEVTDGSSIKVEKTSNTTSKPEKLEFDYEKAERDHLTDEIGDWESDELEKEFRAIL</sequence>
<keyword evidence="4" id="KW-1185">Reference proteome</keyword>
<protein>
    <submittedName>
        <fullName evidence="3">Uncharacterized protein</fullName>
    </submittedName>
</protein>
<comment type="caution">
    <text evidence="3">The sequence shown here is derived from an EMBL/GenBank/DDBJ whole genome shotgun (WGS) entry which is preliminary data.</text>
</comment>
<evidence type="ECO:0000256" key="1">
    <source>
        <dbReference type="SAM" id="Coils"/>
    </source>
</evidence>
<feature type="region of interest" description="Disordered" evidence="2">
    <location>
        <begin position="582"/>
        <end position="648"/>
    </location>
</feature>
<feature type="coiled-coil region" evidence="1">
    <location>
        <begin position="347"/>
        <end position="381"/>
    </location>
</feature>
<dbReference type="PANTHER" id="PTHR34121:SF5">
    <property type="entry name" value="CENTROSOMAL PROTEIN OF 135 KDA-LIKE PROTEIN"/>
    <property type="match status" value="1"/>
</dbReference>
<reference evidence="3 4" key="1">
    <citation type="submission" date="2024-11" db="EMBL/GenBank/DDBJ databases">
        <title>Chromosome-level genome assembly of Eucalyptus globulus Labill. provides insights into its genome evolution.</title>
        <authorList>
            <person name="Li X."/>
        </authorList>
    </citation>
    <scope>NUCLEOTIDE SEQUENCE [LARGE SCALE GENOMIC DNA]</scope>
    <source>
        <strain evidence="3">CL2024</strain>
        <tissue evidence="3">Fresh tender leaves</tissue>
    </source>
</reference>
<dbReference type="AlphaFoldDB" id="A0ABD3LQ36"/>
<name>A0ABD3LQ36_EUCGL</name>
<gene>
    <name evidence="3" type="ORF">ACJRO7_001155</name>
</gene>
<organism evidence="3 4">
    <name type="scientific">Eucalyptus globulus</name>
    <name type="common">Tasmanian blue gum</name>
    <dbReference type="NCBI Taxonomy" id="34317"/>
    <lineage>
        <taxon>Eukaryota</taxon>
        <taxon>Viridiplantae</taxon>
        <taxon>Streptophyta</taxon>
        <taxon>Embryophyta</taxon>
        <taxon>Tracheophyta</taxon>
        <taxon>Spermatophyta</taxon>
        <taxon>Magnoliopsida</taxon>
        <taxon>eudicotyledons</taxon>
        <taxon>Gunneridae</taxon>
        <taxon>Pentapetalae</taxon>
        <taxon>rosids</taxon>
        <taxon>malvids</taxon>
        <taxon>Myrtales</taxon>
        <taxon>Myrtaceae</taxon>
        <taxon>Myrtoideae</taxon>
        <taxon>Eucalypteae</taxon>
        <taxon>Eucalyptus</taxon>
    </lineage>
</organism>
<keyword evidence="1" id="KW-0175">Coiled coil</keyword>
<dbReference type="PANTHER" id="PTHR34121">
    <property type="entry name" value="MYOSIN-11"/>
    <property type="match status" value="1"/>
</dbReference>
<feature type="region of interest" description="Disordered" evidence="2">
    <location>
        <begin position="497"/>
        <end position="521"/>
    </location>
</feature>
<evidence type="ECO:0000256" key="2">
    <source>
        <dbReference type="SAM" id="MobiDB-lite"/>
    </source>
</evidence>
<dbReference type="EMBL" id="JBJKBG010000001">
    <property type="protein sequence ID" value="KAL3753864.1"/>
    <property type="molecule type" value="Genomic_DNA"/>
</dbReference>
<accession>A0ABD3LQ36</accession>
<dbReference type="Proteomes" id="UP001634007">
    <property type="component" value="Unassembled WGS sequence"/>
</dbReference>
<feature type="compositionally biased region" description="Basic and acidic residues" evidence="2">
    <location>
        <begin position="512"/>
        <end position="521"/>
    </location>
</feature>
<evidence type="ECO:0000313" key="4">
    <source>
        <dbReference type="Proteomes" id="UP001634007"/>
    </source>
</evidence>
<feature type="compositionally biased region" description="Polar residues" evidence="2">
    <location>
        <begin position="588"/>
        <end position="601"/>
    </location>
</feature>